<feature type="transmembrane region" description="Helical" evidence="1">
    <location>
        <begin position="118"/>
        <end position="137"/>
    </location>
</feature>
<dbReference type="STRING" id="490188.SAMN04488068_0851"/>
<keyword evidence="3" id="KW-1185">Reference proteome</keyword>
<accession>A0A1M5LE06</accession>
<gene>
    <name evidence="2" type="ORF">SAMN04488068_0851</name>
</gene>
<reference evidence="2 3" key="1">
    <citation type="submission" date="2016-11" db="EMBL/GenBank/DDBJ databases">
        <authorList>
            <person name="Jaros S."/>
            <person name="Januszkiewicz K."/>
            <person name="Wedrychowicz H."/>
        </authorList>
    </citation>
    <scope>NUCLEOTIDE SEQUENCE [LARGE SCALE GENOMIC DNA]</scope>
    <source>
        <strain evidence="2 3">CGMCC 1.7049</strain>
    </source>
</reference>
<organism evidence="2 3">
    <name type="scientific">Hydrocarboniphaga daqingensis</name>
    <dbReference type="NCBI Taxonomy" id="490188"/>
    <lineage>
        <taxon>Bacteria</taxon>
        <taxon>Pseudomonadati</taxon>
        <taxon>Pseudomonadota</taxon>
        <taxon>Gammaproteobacteria</taxon>
        <taxon>Nevskiales</taxon>
        <taxon>Nevskiaceae</taxon>
        <taxon>Hydrocarboniphaga</taxon>
    </lineage>
</organism>
<evidence type="ECO:0000313" key="3">
    <source>
        <dbReference type="Proteomes" id="UP000199758"/>
    </source>
</evidence>
<keyword evidence="1" id="KW-0812">Transmembrane</keyword>
<feature type="transmembrane region" description="Helical" evidence="1">
    <location>
        <begin position="88"/>
        <end position="106"/>
    </location>
</feature>
<keyword evidence="1" id="KW-0472">Membrane</keyword>
<evidence type="ECO:0008006" key="4">
    <source>
        <dbReference type="Google" id="ProtNLM"/>
    </source>
</evidence>
<keyword evidence="1" id="KW-1133">Transmembrane helix</keyword>
<evidence type="ECO:0000313" key="2">
    <source>
        <dbReference type="EMBL" id="SHG63344.1"/>
    </source>
</evidence>
<evidence type="ECO:0000256" key="1">
    <source>
        <dbReference type="SAM" id="Phobius"/>
    </source>
</evidence>
<dbReference type="Pfam" id="PF11911">
    <property type="entry name" value="DUF3429"/>
    <property type="match status" value="1"/>
</dbReference>
<dbReference type="InterPro" id="IPR021836">
    <property type="entry name" value="DUF3429"/>
</dbReference>
<protein>
    <recommendedName>
        <fullName evidence="4">DUF3429 domain-containing protein</fullName>
    </recommendedName>
</protein>
<feature type="transmembrane region" description="Helical" evidence="1">
    <location>
        <begin position="35"/>
        <end position="58"/>
    </location>
</feature>
<dbReference type="Proteomes" id="UP000199758">
    <property type="component" value="Unassembled WGS sequence"/>
</dbReference>
<dbReference type="AlphaFoldDB" id="A0A1M5LE06"/>
<feature type="transmembrane region" description="Helical" evidence="1">
    <location>
        <begin position="65"/>
        <end position="82"/>
    </location>
</feature>
<dbReference type="EMBL" id="FQWZ01000002">
    <property type="protein sequence ID" value="SHG63344.1"/>
    <property type="molecule type" value="Genomic_DNA"/>
</dbReference>
<name>A0A1M5LE06_9GAMM</name>
<proteinExistence type="predicted"/>
<sequence length="144" mass="15475">MMAYRLGLLGLIPFFAAPFWLTVSPGTVPQSLDYLWLNYAALIASFMAGTFWGMALVAARSAARTAAMLLSNGLMLATWVAMQLDFGASMAALAAIFALLFVAELWRERAVAPLPGYMRLRLLLTLGVLASLGWRGALTGLLSS</sequence>